<name>A0A1Y2AWB7_9TREE</name>
<dbReference type="PROSITE" id="PS51820">
    <property type="entry name" value="PA14"/>
    <property type="match status" value="1"/>
</dbReference>
<dbReference type="PANTHER" id="PTHR42715:SF27">
    <property type="entry name" value="BETA-GLUCOSIDASE-RELATED"/>
    <property type="match status" value="1"/>
</dbReference>
<dbReference type="AlphaFoldDB" id="A0A1Y2AWB7"/>
<dbReference type="InterPro" id="IPR001764">
    <property type="entry name" value="Glyco_hydro_3_N"/>
</dbReference>
<dbReference type="Pfam" id="PF01915">
    <property type="entry name" value="Glyco_hydro_3_C"/>
    <property type="match status" value="1"/>
</dbReference>
<keyword evidence="6" id="KW-0119">Carbohydrate metabolism</keyword>
<organism evidence="8 9">
    <name type="scientific">Naematelia encephala</name>
    <dbReference type="NCBI Taxonomy" id="71784"/>
    <lineage>
        <taxon>Eukaryota</taxon>
        <taxon>Fungi</taxon>
        <taxon>Dikarya</taxon>
        <taxon>Basidiomycota</taxon>
        <taxon>Agaricomycotina</taxon>
        <taxon>Tremellomycetes</taxon>
        <taxon>Tremellales</taxon>
        <taxon>Naemateliaceae</taxon>
        <taxon>Naematelia</taxon>
    </lineage>
</organism>
<dbReference type="InterPro" id="IPR026891">
    <property type="entry name" value="Fn3-like"/>
</dbReference>
<dbReference type="UniPathway" id="UPA00696"/>
<evidence type="ECO:0000313" key="9">
    <source>
        <dbReference type="Proteomes" id="UP000193986"/>
    </source>
</evidence>
<dbReference type="InterPro" id="IPR037524">
    <property type="entry name" value="PA14/GLEYA"/>
</dbReference>
<dbReference type="GO" id="GO:0030245">
    <property type="term" value="P:cellulose catabolic process"/>
    <property type="evidence" value="ECO:0007669"/>
    <property type="project" value="UniProtKB-UniPathway"/>
</dbReference>
<comment type="similarity">
    <text evidence="2 6">Belongs to the glycosyl hydrolase 3 family.</text>
</comment>
<dbReference type="Pfam" id="PF00933">
    <property type="entry name" value="Glyco_hydro_3"/>
    <property type="match status" value="1"/>
</dbReference>
<feature type="domain" description="PA14" evidence="7">
    <location>
        <begin position="420"/>
        <end position="580"/>
    </location>
</feature>
<dbReference type="Proteomes" id="UP000193986">
    <property type="component" value="Unassembled WGS sequence"/>
</dbReference>
<dbReference type="InterPro" id="IPR002772">
    <property type="entry name" value="Glyco_hydro_3_C"/>
</dbReference>
<dbReference type="GO" id="GO:0008422">
    <property type="term" value="F:beta-glucosidase activity"/>
    <property type="evidence" value="ECO:0007669"/>
    <property type="project" value="UniProtKB-EC"/>
</dbReference>
<evidence type="ECO:0000256" key="5">
    <source>
        <dbReference type="ARBA" id="ARBA00023295"/>
    </source>
</evidence>
<evidence type="ECO:0000256" key="6">
    <source>
        <dbReference type="RuleBase" id="RU361161"/>
    </source>
</evidence>
<evidence type="ECO:0000256" key="2">
    <source>
        <dbReference type="ARBA" id="ARBA00005336"/>
    </source>
</evidence>
<reference evidence="8 9" key="1">
    <citation type="submission" date="2016-07" db="EMBL/GenBank/DDBJ databases">
        <title>Pervasive Adenine N6-methylation of Active Genes in Fungi.</title>
        <authorList>
            <consortium name="DOE Joint Genome Institute"/>
            <person name="Mondo S.J."/>
            <person name="Dannebaum R.O."/>
            <person name="Kuo R.C."/>
            <person name="Labutti K."/>
            <person name="Haridas S."/>
            <person name="Kuo A."/>
            <person name="Salamov A."/>
            <person name="Ahrendt S.R."/>
            <person name="Lipzen A."/>
            <person name="Sullivan W."/>
            <person name="Andreopoulos W.B."/>
            <person name="Clum A."/>
            <person name="Lindquist E."/>
            <person name="Daum C."/>
            <person name="Ramamoorthy G.K."/>
            <person name="Gryganskyi A."/>
            <person name="Culley D."/>
            <person name="Magnuson J.K."/>
            <person name="James T.Y."/>
            <person name="O'Malley M.A."/>
            <person name="Stajich J.E."/>
            <person name="Spatafora J.W."/>
            <person name="Visel A."/>
            <person name="Grigoriev I.V."/>
        </authorList>
    </citation>
    <scope>NUCLEOTIDE SEQUENCE [LARGE SCALE GENOMIC DNA]</scope>
    <source>
        <strain evidence="8 9">68-887.2</strain>
    </source>
</reference>
<dbReference type="InterPro" id="IPR036881">
    <property type="entry name" value="Glyco_hydro_3_C_sf"/>
</dbReference>
<keyword evidence="6" id="KW-0624">Polysaccharide degradation</keyword>
<dbReference type="SUPFAM" id="SSF51445">
    <property type="entry name" value="(Trans)glycosidases"/>
    <property type="match status" value="1"/>
</dbReference>
<dbReference type="InParanoid" id="A0A1Y2AWB7"/>
<gene>
    <name evidence="8" type="ORF">BCR39DRAFT_249818</name>
</gene>
<evidence type="ECO:0000256" key="4">
    <source>
        <dbReference type="ARBA" id="ARBA00022801"/>
    </source>
</evidence>
<dbReference type="Gene3D" id="3.40.50.1700">
    <property type="entry name" value="Glycoside hydrolase family 3 C-terminal domain"/>
    <property type="match status" value="1"/>
</dbReference>
<dbReference type="InterPro" id="IPR011658">
    <property type="entry name" value="PA14_dom"/>
</dbReference>
<keyword evidence="5 6" id="KW-0326">Glycosidase</keyword>
<evidence type="ECO:0000313" key="8">
    <source>
        <dbReference type="EMBL" id="ORY26776.1"/>
    </source>
</evidence>
<dbReference type="STRING" id="71784.A0A1Y2AWB7"/>
<dbReference type="InterPro" id="IPR013783">
    <property type="entry name" value="Ig-like_fold"/>
</dbReference>
<accession>A0A1Y2AWB7</accession>
<proteinExistence type="inferred from homology"/>
<dbReference type="InterPro" id="IPR017853">
    <property type="entry name" value="GH"/>
</dbReference>
<protein>
    <recommendedName>
        <fullName evidence="3 6">beta-glucosidase</fullName>
        <ecNumber evidence="3 6">3.2.1.21</ecNumber>
    </recommendedName>
</protein>
<dbReference type="InterPro" id="IPR036962">
    <property type="entry name" value="Glyco_hydro_3_N_sf"/>
</dbReference>
<evidence type="ECO:0000259" key="7">
    <source>
        <dbReference type="PROSITE" id="PS51820"/>
    </source>
</evidence>
<comment type="catalytic activity">
    <reaction evidence="1 6">
        <text>Hydrolysis of terminal, non-reducing beta-D-glucosyl residues with release of beta-D-glucose.</text>
        <dbReference type="EC" id="3.2.1.21"/>
    </reaction>
</comment>
<dbReference type="Gene3D" id="2.60.40.10">
    <property type="entry name" value="Immunoglobulins"/>
    <property type="match status" value="1"/>
</dbReference>
<dbReference type="Pfam" id="PF14310">
    <property type="entry name" value="Fn3-like"/>
    <property type="match status" value="1"/>
</dbReference>
<dbReference type="EC" id="3.2.1.21" evidence="3 6"/>
<dbReference type="PRINTS" id="PR00133">
    <property type="entry name" value="GLHYDRLASE3"/>
</dbReference>
<dbReference type="Pfam" id="PF07691">
    <property type="entry name" value="PA14"/>
    <property type="match status" value="1"/>
</dbReference>
<evidence type="ECO:0000256" key="1">
    <source>
        <dbReference type="ARBA" id="ARBA00000448"/>
    </source>
</evidence>
<dbReference type="PANTHER" id="PTHR42715">
    <property type="entry name" value="BETA-GLUCOSIDASE"/>
    <property type="match status" value="1"/>
</dbReference>
<dbReference type="PROSITE" id="PS00775">
    <property type="entry name" value="GLYCOSYL_HYDROL_F3"/>
    <property type="match status" value="1"/>
</dbReference>
<sequence length="865" mass="94038">MAFSAKPFIAIHDRSFLDASPQDVVSSLTLKEKITLLAGYDTFSTPAIPRLGIPSIRLSDGTNGVRGSSLFKMTPAMAIPNEAGLAATFSLELVRTMGGLIAREAEARSASTVLGPNVNVPRSPLGGRTFETFGEDPTLSGKMAASYIQGLQDEDIGATIKHFVCNEQEHERKAVNSVVSPRALREIYLRPFQIALCEAPPWALMTAYNKLNGVHCSESRTLLLDILRAEWGYEGLVMSDWNGTYSVSGAINNGLDLEMCGPPKWRNPELVTSVVAARKVPIRNLNARALQVVRWAQKCARAQPELAYTTKPIEYTREDPGDCALIRRAAVESICLLKNDRHILPFTAASGMRKIAVIGPNANGRIFSGGGSANLKAQYVITPLQGLRNSAPAGVDIQYALGGTGAVFLPLLHEEVADHTGTPHYTVDFYNQTATGQIDAQPNGTITHDESNFLMIDSLPSGVTADFVAIGRASFKTNEGGTWIFGLSCAGKGRLYLDDTLVVSNWENQTRGSSFFGSGSAEEMGMYTVDAGRVYQLRFEFNSRRSAMRGADESQPLTFTGIRIGGMLHRSVDERLQDAITLAKNSDAVILVAGNNHDAETEGFDRPTLSMPGLNDRLISEIAAVNSNVVVAVQAGAPVTMPWIDKVPAVLFTWYGGSETGNAIGDVIFGRESPSGRLPITFPANERDVPAALSFKSEMGTARYTEDLFVGYKHYYARGIAPLFAFGHGLSYSTFDYSDLRVSVKNDKTPADLQVVVSCRVTNTGSVKGSHSVHFYVSHPVATTTSVIHPKWSLQTWAKVTDLPPQESEEVTVELDKYAFSHWSEMDNVWVIEPGLWTIEIRHTAELSADISGQVTLPELEWSGL</sequence>
<comment type="pathway">
    <text evidence="6">Glycan metabolism; cellulose degradation.</text>
</comment>
<dbReference type="SUPFAM" id="SSF52279">
    <property type="entry name" value="Beta-D-glucan exohydrolase, C-terminal domain"/>
    <property type="match status" value="1"/>
</dbReference>
<dbReference type="OrthoDB" id="47059at2759"/>
<dbReference type="Gene3D" id="3.20.20.300">
    <property type="entry name" value="Glycoside hydrolase, family 3, N-terminal domain"/>
    <property type="match status" value="1"/>
</dbReference>
<comment type="caution">
    <text evidence="8">The sequence shown here is derived from an EMBL/GenBank/DDBJ whole genome shotgun (WGS) entry which is preliminary data.</text>
</comment>
<dbReference type="InterPro" id="IPR050288">
    <property type="entry name" value="Cellulose_deg_GH3"/>
</dbReference>
<dbReference type="InterPro" id="IPR019800">
    <property type="entry name" value="Glyco_hydro_3_AS"/>
</dbReference>
<evidence type="ECO:0000256" key="3">
    <source>
        <dbReference type="ARBA" id="ARBA00012744"/>
    </source>
</evidence>
<dbReference type="SMART" id="SM01217">
    <property type="entry name" value="Fn3_like"/>
    <property type="match status" value="1"/>
</dbReference>
<keyword evidence="9" id="KW-1185">Reference proteome</keyword>
<dbReference type="EMBL" id="MCFC01000044">
    <property type="protein sequence ID" value="ORY26776.1"/>
    <property type="molecule type" value="Genomic_DNA"/>
</dbReference>
<keyword evidence="4 6" id="KW-0378">Hydrolase</keyword>
<dbReference type="Gene3D" id="2.60.120.260">
    <property type="entry name" value="Galactose-binding domain-like"/>
    <property type="match status" value="1"/>
</dbReference>